<dbReference type="EMBL" id="JAPFFI010000017">
    <property type="protein sequence ID" value="KAJ6355013.1"/>
    <property type="molecule type" value="Genomic_DNA"/>
</dbReference>
<sequence length="85" mass="9455">MWRSMPESPSSSWLVGFHCSTRGPRTLTAWPISGLWCGSRAVQCPASSATLKMLTKVSSSGFRVWSIAFGRLSLLTRTRRNHVTK</sequence>
<comment type="caution">
    <text evidence="1">The sequence shown here is derived from an EMBL/GenBank/DDBJ whole genome shotgun (WGS) entry which is preliminary data.</text>
</comment>
<accession>A0ABQ9AR97</accession>
<name>A0ABQ9AR97_9ROSI</name>
<protein>
    <recommendedName>
        <fullName evidence="3">Secreted protein</fullName>
    </recommendedName>
</protein>
<reference evidence="1" key="1">
    <citation type="submission" date="2022-10" db="EMBL/GenBank/DDBJ databases">
        <authorList>
            <person name="Hyden B.L."/>
            <person name="Feng K."/>
            <person name="Yates T."/>
            <person name="Jawdy S."/>
            <person name="Smart L.B."/>
            <person name="Muchero W."/>
        </authorList>
    </citation>
    <scope>NUCLEOTIDE SEQUENCE</scope>
    <source>
        <tissue evidence="1">Shoot tip</tissue>
    </source>
</reference>
<keyword evidence="2" id="KW-1185">Reference proteome</keyword>
<reference evidence="1" key="2">
    <citation type="journal article" date="2023" name="Int. J. Mol. Sci.">
        <title>De Novo Assembly and Annotation of 11 Diverse Shrub Willow (Salix) Genomes Reveals Novel Gene Organization in Sex-Linked Regions.</title>
        <authorList>
            <person name="Hyden B."/>
            <person name="Feng K."/>
            <person name="Yates T.B."/>
            <person name="Jawdy S."/>
            <person name="Cereghino C."/>
            <person name="Smart L.B."/>
            <person name="Muchero W."/>
        </authorList>
    </citation>
    <scope>NUCLEOTIDE SEQUENCE</scope>
    <source>
        <tissue evidence="1">Shoot tip</tissue>
    </source>
</reference>
<evidence type="ECO:0008006" key="3">
    <source>
        <dbReference type="Google" id="ProtNLM"/>
    </source>
</evidence>
<evidence type="ECO:0000313" key="2">
    <source>
        <dbReference type="Proteomes" id="UP001141253"/>
    </source>
</evidence>
<organism evidence="1 2">
    <name type="scientific">Salix suchowensis</name>
    <dbReference type="NCBI Taxonomy" id="1278906"/>
    <lineage>
        <taxon>Eukaryota</taxon>
        <taxon>Viridiplantae</taxon>
        <taxon>Streptophyta</taxon>
        <taxon>Embryophyta</taxon>
        <taxon>Tracheophyta</taxon>
        <taxon>Spermatophyta</taxon>
        <taxon>Magnoliopsida</taxon>
        <taxon>eudicotyledons</taxon>
        <taxon>Gunneridae</taxon>
        <taxon>Pentapetalae</taxon>
        <taxon>rosids</taxon>
        <taxon>fabids</taxon>
        <taxon>Malpighiales</taxon>
        <taxon>Salicaceae</taxon>
        <taxon>Saliceae</taxon>
        <taxon>Salix</taxon>
    </lineage>
</organism>
<evidence type="ECO:0000313" key="1">
    <source>
        <dbReference type="EMBL" id="KAJ6355013.1"/>
    </source>
</evidence>
<dbReference type="Proteomes" id="UP001141253">
    <property type="component" value="Chromosome 18"/>
</dbReference>
<proteinExistence type="predicted"/>
<gene>
    <name evidence="1" type="ORF">OIU77_005581</name>
</gene>